<dbReference type="EMBL" id="AFGF01000066">
    <property type="protein sequence ID" value="EGO64289.1"/>
    <property type="molecule type" value="Genomic_DNA"/>
</dbReference>
<dbReference type="SUPFAM" id="SSF53187">
    <property type="entry name" value="Zn-dependent exopeptidases"/>
    <property type="match status" value="1"/>
</dbReference>
<feature type="chain" id="PRO_5003366459" evidence="2">
    <location>
        <begin position="29"/>
        <end position="527"/>
    </location>
</feature>
<feature type="domain" description="MurNAc-LAA" evidence="3">
    <location>
        <begin position="404"/>
        <end position="514"/>
    </location>
</feature>
<organism evidence="4 5">
    <name type="scientific">Acetonema longum DSM 6540</name>
    <dbReference type="NCBI Taxonomy" id="1009370"/>
    <lineage>
        <taxon>Bacteria</taxon>
        <taxon>Bacillati</taxon>
        <taxon>Bacillota</taxon>
        <taxon>Negativicutes</taxon>
        <taxon>Acetonemataceae</taxon>
        <taxon>Acetonema</taxon>
    </lineage>
</organism>
<dbReference type="eggNOG" id="COG0860">
    <property type="taxonomic scope" value="Bacteria"/>
</dbReference>
<evidence type="ECO:0000256" key="2">
    <source>
        <dbReference type="SAM" id="SignalP"/>
    </source>
</evidence>
<dbReference type="STRING" id="1009370.ALO_08775"/>
<dbReference type="GO" id="GO:0008745">
    <property type="term" value="F:N-acetylmuramoyl-L-alanine amidase activity"/>
    <property type="evidence" value="ECO:0007669"/>
    <property type="project" value="InterPro"/>
</dbReference>
<keyword evidence="5" id="KW-1185">Reference proteome</keyword>
<dbReference type="PANTHER" id="PTHR30404:SF0">
    <property type="entry name" value="N-ACETYLMURAMOYL-L-ALANINE AMIDASE AMIC"/>
    <property type="match status" value="1"/>
</dbReference>
<protein>
    <submittedName>
        <fullName evidence="4">Cell wall hydrolase/autolysin</fullName>
    </submittedName>
</protein>
<dbReference type="PANTHER" id="PTHR30404">
    <property type="entry name" value="N-ACETYLMURAMOYL-L-ALANINE AMIDASE"/>
    <property type="match status" value="1"/>
</dbReference>
<gene>
    <name evidence="4" type="ORF">ALO_08775</name>
</gene>
<dbReference type="Proteomes" id="UP000003240">
    <property type="component" value="Unassembled WGS sequence"/>
</dbReference>
<evidence type="ECO:0000313" key="5">
    <source>
        <dbReference type="Proteomes" id="UP000003240"/>
    </source>
</evidence>
<dbReference type="GO" id="GO:0009253">
    <property type="term" value="P:peptidoglycan catabolic process"/>
    <property type="evidence" value="ECO:0007669"/>
    <property type="project" value="InterPro"/>
</dbReference>
<dbReference type="GO" id="GO:0030288">
    <property type="term" value="C:outer membrane-bounded periplasmic space"/>
    <property type="evidence" value="ECO:0007669"/>
    <property type="project" value="TreeGrafter"/>
</dbReference>
<dbReference type="SMART" id="SM00646">
    <property type="entry name" value="Ami_3"/>
    <property type="match status" value="1"/>
</dbReference>
<dbReference type="AlphaFoldDB" id="F7NI57"/>
<keyword evidence="1 4" id="KW-0378">Hydrolase</keyword>
<name>F7NI57_9FIRM</name>
<comment type="caution">
    <text evidence="4">The sequence shown here is derived from an EMBL/GenBank/DDBJ whole genome shotgun (WGS) entry which is preliminary data.</text>
</comment>
<evidence type="ECO:0000256" key="1">
    <source>
        <dbReference type="ARBA" id="ARBA00022801"/>
    </source>
</evidence>
<dbReference type="CDD" id="cd02696">
    <property type="entry name" value="MurNAc-LAA"/>
    <property type="match status" value="1"/>
</dbReference>
<evidence type="ECO:0000313" key="4">
    <source>
        <dbReference type="EMBL" id="EGO64289.1"/>
    </source>
</evidence>
<proteinExistence type="predicted"/>
<dbReference type="InterPro" id="IPR050695">
    <property type="entry name" value="N-acetylmuramoyl_amidase_3"/>
</dbReference>
<sequence>MRRTLSWFILVLSLVLVQVAATDRPAMAAPSRAEITQLRSGIFMDDAKGINVMRYVFDVTGPVEAQGVVTGSSASRLVVAIKGAVPANGNTLAMDDAMVDKTSFTVYGASTRVNLDLNQKITPKDIKVFTLANDAQADKPYRVVVDVHMDAAQAARASTQSKPAATDAGDAKTPVTAAVPSTLAAAESKASEKQVPAQLLQVRSFTHLDAVTGESKLRIVVDLSAPVQPAAVISALPVPRLTVELKGTKGAPLEKIPKQYEFDGKIADRITIVPSEKDDSRLMIDIPFALTEGEYKVFTMPEDAKSAKPYRVVIDINKKTPPGKFQFTSGLANKIIAIDPGHGGSDPGAIGVTGLQEKTANLAVAKQLKAMLEKAGAKVIMTRETDVDVYSASITDRDELRARTAIANHAKADVFISIHSNAAPNPAIKGTQTFYFAKSSYDAMLARSLQQEMIKAGGLPDRSISATNFYVNKYTLMPAALVEMAFLSNKQEEKLLASPEFQEKIARGIVQGLETFFAQAAKQGGGQ</sequence>
<evidence type="ECO:0000259" key="3">
    <source>
        <dbReference type="SMART" id="SM00646"/>
    </source>
</evidence>
<reference evidence="4 5" key="1">
    <citation type="journal article" date="2011" name="EMBO J.">
        <title>Structural diversity of bacterial flagellar motors.</title>
        <authorList>
            <person name="Chen S."/>
            <person name="Beeby M."/>
            <person name="Murphy G.E."/>
            <person name="Leadbetter J.R."/>
            <person name="Hendrixson D.R."/>
            <person name="Briegel A."/>
            <person name="Li Z."/>
            <person name="Shi J."/>
            <person name="Tocheva E.I."/>
            <person name="Muller A."/>
            <person name="Dobro M.J."/>
            <person name="Jensen G.J."/>
        </authorList>
    </citation>
    <scope>NUCLEOTIDE SEQUENCE [LARGE SCALE GENOMIC DNA]</scope>
    <source>
        <strain evidence="4 5">DSM 6540</strain>
    </source>
</reference>
<dbReference type="InterPro" id="IPR002508">
    <property type="entry name" value="MurNAc-LAA_cat"/>
</dbReference>
<keyword evidence="2" id="KW-0732">Signal</keyword>
<accession>F7NI57</accession>
<feature type="signal peptide" evidence="2">
    <location>
        <begin position="1"/>
        <end position="28"/>
    </location>
</feature>
<dbReference type="Gene3D" id="2.60.40.3500">
    <property type="match status" value="2"/>
</dbReference>
<dbReference type="Pfam" id="PF01520">
    <property type="entry name" value="Amidase_3"/>
    <property type="match status" value="1"/>
</dbReference>
<dbReference type="Gene3D" id="3.40.630.40">
    <property type="entry name" value="Zn-dependent exopeptidases"/>
    <property type="match status" value="1"/>
</dbReference>